<dbReference type="EMBL" id="CM042035">
    <property type="protein sequence ID" value="KAI3754622.1"/>
    <property type="molecule type" value="Genomic_DNA"/>
</dbReference>
<protein>
    <submittedName>
        <fullName evidence="1">Uncharacterized protein</fullName>
    </submittedName>
</protein>
<organism evidence="1 2">
    <name type="scientific">Smallanthus sonchifolius</name>
    <dbReference type="NCBI Taxonomy" id="185202"/>
    <lineage>
        <taxon>Eukaryota</taxon>
        <taxon>Viridiplantae</taxon>
        <taxon>Streptophyta</taxon>
        <taxon>Embryophyta</taxon>
        <taxon>Tracheophyta</taxon>
        <taxon>Spermatophyta</taxon>
        <taxon>Magnoliopsida</taxon>
        <taxon>eudicotyledons</taxon>
        <taxon>Gunneridae</taxon>
        <taxon>Pentapetalae</taxon>
        <taxon>asterids</taxon>
        <taxon>campanulids</taxon>
        <taxon>Asterales</taxon>
        <taxon>Asteraceae</taxon>
        <taxon>Asteroideae</taxon>
        <taxon>Heliantheae alliance</taxon>
        <taxon>Millerieae</taxon>
        <taxon>Smallanthus</taxon>
    </lineage>
</organism>
<dbReference type="Proteomes" id="UP001056120">
    <property type="component" value="Linkage Group LG18"/>
</dbReference>
<gene>
    <name evidence="1" type="ORF">L1987_54409</name>
</gene>
<accession>A0ACB9E725</accession>
<name>A0ACB9E725_9ASTR</name>
<reference evidence="1 2" key="2">
    <citation type="journal article" date="2022" name="Mol. Ecol. Resour.">
        <title>The genomes of chicory, endive, great burdock and yacon provide insights into Asteraceae paleo-polyploidization history and plant inulin production.</title>
        <authorList>
            <person name="Fan W."/>
            <person name="Wang S."/>
            <person name="Wang H."/>
            <person name="Wang A."/>
            <person name="Jiang F."/>
            <person name="Liu H."/>
            <person name="Zhao H."/>
            <person name="Xu D."/>
            <person name="Zhang Y."/>
        </authorList>
    </citation>
    <scope>NUCLEOTIDE SEQUENCE [LARGE SCALE GENOMIC DNA]</scope>
    <source>
        <strain evidence="2">cv. Yunnan</strain>
        <tissue evidence="1">Leaves</tissue>
    </source>
</reference>
<reference evidence="2" key="1">
    <citation type="journal article" date="2022" name="Mol. Ecol. Resour.">
        <title>The genomes of chicory, endive, great burdock and yacon provide insights into Asteraceae palaeo-polyploidization history and plant inulin production.</title>
        <authorList>
            <person name="Fan W."/>
            <person name="Wang S."/>
            <person name="Wang H."/>
            <person name="Wang A."/>
            <person name="Jiang F."/>
            <person name="Liu H."/>
            <person name="Zhao H."/>
            <person name="Xu D."/>
            <person name="Zhang Y."/>
        </authorList>
    </citation>
    <scope>NUCLEOTIDE SEQUENCE [LARGE SCALE GENOMIC DNA]</scope>
    <source>
        <strain evidence="2">cv. Yunnan</strain>
    </source>
</reference>
<evidence type="ECO:0000313" key="1">
    <source>
        <dbReference type="EMBL" id="KAI3754622.1"/>
    </source>
</evidence>
<evidence type="ECO:0000313" key="2">
    <source>
        <dbReference type="Proteomes" id="UP001056120"/>
    </source>
</evidence>
<proteinExistence type="predicted"/>
<comment type="caution">
    <text evidence="1">The sequence shown here is derived from an EMBL/GenBank/DDBJ whole genome shotgun (WGS) entry which is preliminary data.</text>
</comment>
<keyword evidence="2" id="KW-1185">Reference proteome</keyword>
<sequence length="317" mass="35569">MYCYGISDFHYFSRPSSSSTATVPSSKPIVGGLSSLFSSPSSFKTSLRHLRISWYNNSNKGFGVYSSDCATDGILLVVPLNLAITPMRVVQDPILGPVCSTMFEEGEVDDRFLIILFLTFESIRKNSSWKPYLNMLPTTFENPLWFSEDELLDVKRTTLFKATELQKKSLQSLYGDKVKDLVKKLLILDGDLESEVCFNDFLWDNSIFWTRALSIPLPRSFVFPQIQEEDHNPASNPELADGDNGKKSDVNFSSTHEETVWVEGLLPGIDFCNHDLKAAATWEVDGTGSATGVPLSMYLLSGNYLSLNQYLHTSYFP</sequence>